<reference evidence="2" key="1">
    <citation type="journal article" date="2022" name="Int. J. Mol. Sci.">
        <title>Draft Genome of Tanacetum Coccineum: Genomic Comparison of Closely Related Tanacetum-Family Plants.</title>
        <authorList>
            <person name="Yamashiro T."/>
            <person name="Shiraishi A."/>
            <person name="Nakayama K."/>
            <person name="Satake H."/>
        </authorList>
    </citation>
    <scope>NUCLEOTIDE SEQUENCE</scope>
</reference>
<dbReference type="Proteomes" id="UP001151760">
    <property type="component" value="Unassembled WGS sequence"/>
</dbReference>
<sequence>MEILVKKCLMPLALKTQNDSLAFIHELKQEMHADLKYVESLEDELDELESDKAEFSQHVRYALQELWRKRLCVLN</sequence>
<comment type="caution">
    <text evidence="2">The sequence shown here is derived from an EMBL/GenBank/DDBJ whole genome shotgun (WGS) entry which is preliminary data.</text>
</comment>
<dbReference type="EMBL" id="BQNB010010560">
    <property type="protein sequence ID" value="GJS78925.1"/>
    <property type="molecule type" value="Genomic_DNA"/>
</dbReference>
<feature type="coiled-coil region" evidence="1">
    <location>
        <begin position="24"/>
        <end position="58"/>
    </location>
</feature>
<keyword evidence="3" id="KW-1185">Reference proteome</keyword>
<organism evidence="2 3">
    <name type="scientific">Tanacetum coccineum</name>
    <dbReference type="NCBI Taxonomy" id="301880"/>
    <lineage>
        <taxon>Eukaryota</taxon>
        <taxon>Viridiplantae</taxon>
        <taxon>Streptophyta</taxon>
        <taxon>Embryophyta</taxon>
        <taxon>Tracheophyta</taxon>
        <taxon>Spermatophyta</taxon>
        <taxon>Magnoliopsida</taxon>
        <taxon>eudicotyledons</taxon>
        <taxon>Gunneridae</taxon>
        <taxon>Pentapetalae</taxon>
        <taxon>asterids</taxon>
        <taxon>campanulids</taxon>
        <taxon>Asterales</taxon>
        <taxon>Asteraceae</taxon>
        <taxon>Asteroideae</taxon>
        <taxon>Anthemideae</taxon>
        <taxon>Anthemidinae</taxon>
        <taxon>Tanacetum</taxon>
    </lineage>
</organism>
<protein>
    <submittedName>
        <fullName evidence="2">Uncharacterized protein</fullName>
    </submittedName>
</protein>
<name>A0ABQ4YPL6_9ASTR</name>
<proteinExistence type="predicted"/>
<evidence type="ECO:0000313" key="2">
    <source>
        <dbReference type="EMBL" id="GJS78925.1"/>
    </source>
</evidence>
<keyword evidence="1" id="KW-0175">Coiled coil</keyword>
<gene>
    <name evidence="2" type="ORF">Tco_0728806</name>
</gene>
<evidence type="ECO:0000313" key="3">
    <source>
        <dbReference type="Proteomes" id="UP001151760"/>
    </source>
</evidence>
<evidence type="ECO:0000256" key="1">
    <source>
        <dbReference type="SAM" id="Coils"/>
    </source>
</evidence>
<reference evidence="2" key="2">
    <citation type="submission" date="2022-01" db="EMBL/GenBank/DDBJ databases">
        <authorList>
            <person name="Yamashiro T."/>
            <person name="Shiraishi A."/>
            <person name="Satake H."/>
            <person name="Nakayama K."/>
        </authorList>
    </citation>
    <scope>NUCLEOTIDE SEQUENCE</scope>
</reference>
<accession>A0ABQ4YPL6</accession>